<dbReference type="RefSeq" id="WP_408623882.1">
    <property type="nucleotide sequence ID" value="NZ_JBEQCT010000005.1"/>
</dbReference>
<dbReference type="Proteomes" id="UP001629953">
    <property type="component" value="Unassembled WGS sequence"/>
</dbReference>
<keyword evidence="2" id="KW-1133">Transmembrane helix</keyword>
<name>A0ABW9G8V4_9GAMM</name>
<feature type="transmembrane region" description="Helical" evidence="2">
    <location>
        <begin position="95"/>
        <end position="113"/>
    </location>
</feature>
<accession>A0ABW9G8V4</accession>
<evidence type="ECO:0000313" key="3">
    <source>
        <dbReference type="EMBL" id="MFM2485635.1"/>
    </source>
</evidence>
<organism evidence="3 4">
    <name type="scientific">Celerinatantimonas yamalensis</name>
    <dbReference type="NCBI Taxonomy" id="559956"/>
    <lineage>
        <taxon>Bacteria</taxon>
        <taxon>Pseudomonadati</taxon>
        <taxon>Pseudomonadota</taxon>
        <taxon>Gammaproteobacteria</taxon>
        <taxon>Celerinatantimonadaceae</taxon>
        <taxon>Celerinatantimonas</taxon>
    </lineage>
</organism>
<evidence type="ECO:0000256" key="2">
    <source>
        <dbReference type="SAM" id="Phobius"/>
    </source>
</evidence>
<sequence length="131" mass="14856">MVRILLIIVGWLAVILGALGVILPLLPTTPFLLLACLCFSKASPRFEQWLLNHRYFGVMIQNWRQYRVIPVRAKCVATMMLVISAVGIGFTAMPWLGRILVWCMLATILLFITTRRSKVPRLQTTTERSIG</sequence>
<dbReference type="Pfam" id="PF04304">
    <property type="entry name" value="DUF454"/>
    <property type="match status" value="1"/>
</dbReference>
<keyword evidence="1 2" id="KW-0472">Membrane</keyword>
<keyword evidence="1" id="KW-0997">Cell inner membrane</keyword>
<dbReference type="EMBL" id="JBEQCT010000005">
    <property type="protein sequence ID" value="MFM2485635.1"/>
    <property type="molecule type" value="Genomic_DNA"/>
</dbReference>
<feature type="transmembrane region" description="Helical" evidence="2">
    <location>
        <begin position="71"/>
        <end position="89"/>
    </location>
</feature>
<dbReference type="PANTHER" id="PTHR35813:SF1">
    <property type="entry name" value="INNER MEMBRANE PROTEIN YBAN"/>
    <property type="match status" value="1"/>
</dbReference>
<evidence type="ECO:0000313" key="4">
    <source>
        <dbReference type="Proteomes" id="UP001629953"/>
    </source>
</evidence>
<dbReference type="InterPro" id="IPR007401">
    <property type="entry name" value="DUF454"/>
</dbReference>
<comment type="subcellular location">
    <subcellularLocation>
        <location evidence="1">Cell inner membrane</location>
        <topology evidence="1">Multi-pass membrane protein</topology>
    </subcellularLocation>
</comment>
<evidence type="ECO:0000256" key="1">
    <source>
        <dbReference type="PIRNR" id="PIRNR016789"/>
    </source>
</evidence>
<proteinExistence type="predicted"/>
<comment type="caution">
    <text evidence="3">The sequence shown here is derived from an EMBL/GenBank/DDBJ whole genome shotgun (WGS) entry which is preliminary data.</text>
</comment>
<reference evidence="3 4" key="1">
    <citation type="journal article" date="2013" name="Int. J. Syst. Evol. Microbiol.">
        <title>Celerinatantimonas yamalensis sp. nov., a cold-adapted diazotrophic bacterium from a cold permafrost brine.</title>
        <authorList>
            <person name="Shcherbakova V."/>
            <person name="Chuvilskaya N."/>
            <person name="Rivkina E."/>
            <person name="Demidov N."/>
            <person name="Uchaeva V."/>
            <person name="Suetin S."/>
            <person name="Suzina N."/>
            <person name="Gilichinsky D."/>
        </authorList>
    </citation>
    <scope>NUCLEOTIDE SEQUENCE [LARGE SCALE GENOMIC DNA]</scope>
    <source>
        <strain evidence="3 4">C7</strain>
    </source>
</reference>
<gene>
    <name evidence="3" type="ORF">ABUE30_11295</name>
</gene>
<keyword evidence="4" id="KW-1185">Reference proteome</keyword>
<dbReference type="PANTHER" id="PTHR35813">
    <property type="entry name" value="INNER MEMBRANE PROTEIN YBAN"/>
    <property type="match status" value="1"/>
</dbReference>
<dbReference type="PIRSF" id="PIRSF016789">
    <property type="entry name" value="DUF454"/>
    <property type="match status" value="1"/>
</dbReference>
<keyword evidence="1" id="KW-1003">Cell membrane</keyword>
<protein>
    <recommendedName>
        <fullName evidence="1">Inner membrane protein</fullName>
    </recommendedName>
</protein>
<keyword evidence="2" id="KW-0812">Transmembrane</keyword>